<proteinExistence type="predicted"/>
<accession>A0A3D9FK38</accession>
<reference evidence="2 3" key="1">
    <citation type="submission" date="2018-07" db="EMBL/GenBank/DDBJ databases">
        <title>Genomic Encyclopedia of Type Strains, Phase IV (KMG-IV): sequencing the most valuable type-strain genomes for metagenomic binning, comparative biology and taxonomic classification.</title>
        <authorList>
            <person name="Goeker M."/>
        </authorList>
    </citation>
    <scope>NUCLEOTIDE SEQUENCE [LARGE SCALE GENOMIC DNA]</scope>
    <source>
        <strain evidence="2 3">DSM 26725</strain>
    </source>
</reference>
<evidence type="ECO:0000313" key="2">
    <source>
        <dbReference type="EMBL" id="RED17451.1"/>
    </source>
</evidence>
<evidence type="ECO:0000313" key="3">
    <source>
        <dbReference type="Proteomes" id="UP000256310"/>
    </source>
</evidence>
<feature type="chain" id="PRO_5017653025" description="YpeB-like protein with protease inhibitory function" evidence="1">
    <location>
        <begin position="33"/>
        <end position="134"/>
    </location>
</feature>
<name>A0A3D9FK38_9SPHN</name>
<evidence type="ECO:0008006" key="4">
    <source>
        <dbReference type="Google" id="ProtNLM"/>
    </source>
</evidence>
<evidence type="ECO:0000256" key="1">
    <source>
        <dbReference type="SAM" id="SignalP"/>
    </source>
</evidence>
<protein>
    <recommendedName>
        <fullName evidence="4">YpeB-like protein with protease inhibitory function</fullName>
    </recommendedName>
</protein>
<organism evidence="2 3">
    <name type="scientific">Parasphingopyxis lamellibrachiae</name>
    <dbReference type="NCBI Taxonomy" id="680125"/>
    <lineage>
        <taxon>Bacteria</taxon>
        <taxon>Pseudomonadati</taxon>
        <taxon>Pseudomonadota</taxon>
        <taxon>Alphaproteobacteria</taxon>
        <taxon>Sphingomonadales</taxon>
        <taxon>Sphingomonadaceae</taxon>
        <taxon>Parasphingopyxis</taxon>
    </lineage>
</organism>
<keyword evidence="3" id="KW-1185">Reference proteome</keyword>
<dbReference type="Proteomes" id="UP000256310">
    <property type="component" value="Unassembled WGS sequence"/>
</dbReference>
<sequence>MLTRISAKTRLVLAAFALPAAGMAVMAAPASAQSETMSAQQRAEALVTALNGSGGERSRYARDNFLSDGSYRMRVQQFNQLARRTGQLTLLNVAEADNGMVMQVRDEDGRTKAISVVMDTRRPDRILGIGMRGL</sequence>
<dbReference type="RefSeq" id="WP_116236721.1">
    <property type="nucleotide sequence ID" value="NZ_QRDP01000004.1"/>
</dbReference>
<comment type="caution">
    <text evidence="2">The sequence shown here is derived from an EMBL/GenBank/DDBJ whole genome shotgun (WGS) entry which is preliminary data.</text>
</comment>
<keyword evidence="1" id="KW-0732">Signal</keyword>
<dbReference type="EMBL" id="QRDP01000004">
    <property type="protein sequence ID" value="RED17451.1"/>
    <property type="molecule type" value="Genomic_DNA"/>
</dbReference>
<feature type="signal peptide" evidence="1">
    <location>
        <begin position="1"/>
        <end position="32"/>
    </location>
</feature>
<dbReference type="AlphaFoldDB" id="A0A3D9FK38"/>
<gene>
    <name evidence="2" type="ORF">DFR46_2498</name>
</gene>